<dbReference type="SUPFAM" id="SSF53474">
    <property type="entry name" value="alpha/beta-Hydrolases"/>
    <property type="match status" value="1"/>
</dbReference>
<evidence type="ECO:0000313" key="2">
    <source>
        <dbReference type="EMBL" id="KAF9764491.1"/>
    </source>
</evidence>
<feature type="transmembrane region" description="Helical" evidence="1">
    <location>
        <begin position="12"/>
        <end position="34"/>
    </location>
</feature>
<keyword evidence="1" id="KW-0472">Membrane</keyword>
<name>A0A9P6L0G8_9MICR</name>
<dbReference type="Gene3D" id="3.40.50.1820">
    <property type="entry name" value="alpha/beta hydrolase"/>
    <property type="match status" value="1"/>
</dbReference>
<comment type="caution">
    <text evidence="2">The sequence shown here is derived from an EMBL/GenBank/DDBJ whole genome shotgun (WGS) entry which is preliminary data.</text>
</comment>
<dbReference type="InterPro" id="IPR029058">
    <property type="entry name" value="AB_hydrolase_fold"/>
</dbReference>
<sequence>MLMNDTKPRIKIYYSIAVVFLSIILLLNQFLFTFQRVWAFKFKKSFEMKANTQILDQNGQNIDIYIVDKESDTDLIFIHGSIASGKVYRQTLDKMAEKTNCNVIGYYFRGMNNKRGQPTEKSIVEESFLVGDFVKSRGKKLIIYGQSLGCSVALSLANYLNIQKTILENPFTKYIEIIKNRSYVRWFYYLVVDTWDNIKRIEKYKGDLLIFTSENDTIVPSDNSYRLSKLHKGTKVQKLAGNTHFDVQKNVNYHNYICDFINQNSQ</sequence>
<reference evidence="2 3" key="1">
    <citation type="journal article" date="2020" name="Genome Biol. Evol.">
        <title>Comparative genomics of strictly vertically transmitted, feminizing microsporidia endosymbionts of amphipod crustaceans.</title>
        <authorList>
            <person name="Cormier A."/>
            <person name="Chebbi M.A."/>
            <person name="Giraud I."/>
            <person name="Wattier R."/>
            <person name="Teixeira M."/>
            <person name="Gilbert C."/>
            <person name="Rigaud T."/>
            <person name="Cordaux R."/>
        </authorList>
    </citation>
    <scope>NUCLEOTIDE SEQUENCE [LARGE SCALE GENOMIC DNA]</scope>
    <source>
        <strain evidence="2 3">Ou3-Ou53</strain>
    </source>
</reference>
<dbReference type="AlphaFoldDB" id="A0A9P6L0G8"/>
<proteinExistence type="predicted"/>
<keyword evidence="3" id="KW-1185">Reference proteome</keyword>
<evidence type="ECO:0000313" key="3">
    <source>
        <dbReference type="Proteomes" id="UP000740883"/>
    </source>
</evidence>
<accession>A0A9P6L0G8</accession>
<dbReference type="PANTHER" id="PTHR12277:SF81">
    <property type="entry name" value="PROTEIN ABHD13"/>
    <property type="match status" value="1"/>
</dbReference>
<keyword evidence="1" id="KW-1133">Transmembrane helix</keyword>
<organism evidence="2 3">
    <name type="scientific">Nosema granulosis</name>
    <dbReference type="NCBI Taxonomy" id="83296"/>
    <lineage>
        <taxon>Eukaryota</taxon>
        <taxon>Fungi</taxon>
        <taxon>Fungi incertae sedis</taxon>
        <taxon>Microsporidia</taxon>
        <taxon>Nosematidae</taxon>
        <taxon>Nosema</taxon>
    </lineage>
</organism>
<evidence type="ECO:0000256" key="1">
    <source>
        <dbReference type="SAM" id="Phobius"/>
    </source>
</evidence>
<keyword evidence="1" id="KW-0812">Transmembrane</keyword>
<dbReference type="Proteomes" id="UP000740883">
    <property type="component" value="Unassembled WGS sequence"/>
</dbReference>
<dbReference type="EMBL" id="SBJO01000020">
    <property type="protein sequence ID" value="KAF9764491.1"/>
    <property type="molecule type" value="Genomic_DNA"/>
</dbReference>
<dbReference type="OrthoDB" id="2186193at2759"/>
<dbReference type="PANTHER" id="PTHR12277">
    <property type="entry name" value="ALPHA/BETA HYDROLASE DOMAIN-CONTAINING PROTEIN"/>
    <property type="match status" value="1"/>
</dbReference>
<gene>
    <name evidence="2" type="primary">abhd12_1</name>
    <name evidence="2" type="ORF">NGRA_0525</name>
</gene>
<protein>
    <submittedName>
        <fullName evidence="2">Monoacylglycerol lipase ABHD12</fullName>
    </submittedName>
</protein>